<feature type="transmembrane region" description="Helical" evidence="13">
    <location>
        <begin position="493"/>
        <end position="514"/>
    </location>
</feature>
<evidence type="ECO:0000256" key="8">
    <source>
        <dbReference type="ARBA" id="ARBA00022842"/>
    </source>
</evidence>
<evidence type="ECO:0000256" key="1">
    <source>
        <dbReference type="ARBA" id="ARBA00004141"/>
    </source>
</evidence>
<evidence type="ECO:0000256" key="4">
    <source>
        <dbReference type="ARBA" id="ARBA00022692"/>
    </source>
</evidence>
<dbReference type="GO" id="GO:0140358">
    <property type="term" value="F:P-type transmembrane transporter activity"/>
    <property type="evidence" value="ECO:0007669"/>
    <property type="project" value="InterPro"/>
</dbReference>
<dbReference type="InterPro" id="IPR018303">
    <property type="entry name" value="ATPase_P-typ_P_site"/>
</dbReference>
<evidence type="ECO:0000256" key="6">
    <source>
        <dbReference type="ARBA" id="ARBA00022741"/>
    </source>
</evidence>
<evidence type="ECO:0000256" key="2">
    <source>
        <dbReference type="ARBA" id="ARBA00006000"/>
    </source>
</evidence>
<evidence type="ECO:0000256" key="12">
    <source>
        <dbReference type="ARBA" id="ARBA00049360"/>
    </source>
</evidence>
<evidence type="ECO:0000259" key="14">
    <source>
        <dbReference type="Pfam" id="PF00122"/>
    </source>
</evidence>
<dbReference type="VEuPathDB" id="AmoebaDB:FDP41_004451"/>
<dbReference type="InterPro" id="IPR023299">
    <property type="entry name" value="ATPase_P-typ_cyto_dom_N"/>
</dbReference>
<dbReference type="OMA" id="FSCFQYM"/>
<feature type="transmembrane region" description="Helical" evidence="13">
    <location>
        <begin position="453"/>
        <end position="473"/>
    </location>
</feature>
<evidence type="ECO:0000259" key="15">
    <source>
        <dbReference type="Pfam" id="PF00690"/>
    </source>
</evidence>
<dbReference type="PANTHER" id="PTHR45630">
    <property type="entry name" value="CATION-TRANSPORTING ATPASE-RELATED"/>
    <property type="match status" value="1"/>
</dbReference>
<dbReference type="EC" id="7.2.2.-" evidence="13"/>
<dbReference type="Pfam" id="PF13246">
    <property type="entry name" value="Cation_ATPase"/>
    <property type="match status" value="1"/>
</dbReference>
<dbReference type="PROSITE" id="PS00154">
    <property type="entry name" value="ATPASE_E1_E2"/>
    <property type="match status" value="1"/>
</dbReference>
<organism evidence="17 18">
    <name type="scientific">Naegleria fowleri</name>
    <name type="common">Brain eating amoeba</name>
    <dbReference type="NCBI Taxonomy" id="5763"/>
    <lineage>
        <taxon>Eukaryota</taxon>
        <taxon>Discoba</taxon>
        <taxon>Heterolobosea</taxon>
        <taxon>Tetramitia</taxon>
        <taxon>Eutetramitia</taxon>
        <taxon>Vahlkampfiidae</taxon>
        <taxon>Naegleria</taxon>
    </lineage>
</organism>
<feature type="transmembrane region" description="Helical" evidence="13">
    <location>
        <begin position="994"/>
        <end position="1012"/>
    </location>
</feature>
<dbReference type="VEuPathDB" id="AmoebaDB:NfTy_083480"/>
<dbReference type="SFLD" id="SFLDS00003">
    <property type="entry name" value="Haloacid_Dehalogenase"/>
    <property type="match status" value="1"/>
</dbReference>
<evidence type="ECO:0000256" key="11">
    <source>
        <dbReference type="ARBA" id="ARBA00023136"/>
    </source>
</evidence>
<dbReference type="EMBL" id="VFQX01000037">
    <property type="protein sequence ID" value="KAF0976552.1"/>
    <property type="molecule type" value="Genomic_DNA"/>
</dbReference>
<keyword evidence="11 13" id="KW-0472">Membrane</keyword>
<dbReference type="VEuPathDB" id="AmoebaDB:NF0032350"/>
<name>A0A6A5BP28_NAEFO</name>
<feature type="transmembrane region" description="Helical" evidence="13">
    <location>
        <begin position="1062"/>
        <end position="1081"/>
    </location>
</feature>
<dbReference type="NCBIfam" id="TIGR01494">
    <property type="entry name" value="ATPase_P-type"/>
    <property type="match status" value="3"/>
</dbReference>
<dbReference type="InterPro" id="IPR047819">
    <property type="entry name" value="P5A-ATPase_N"/>
</dbReference>
<comment type="caution">
    <text evidence="17">The sequence shown here is derived from an EMBL/GenBank/DDBJ whole genome shotgun (WGS) entry which is preliminary data.</text>
</comment>
<dbReference type="NCBIfam" id="TIGR01657">
    <property type="entry name" value="P-ATPase-V"/>
    <property type="match status" value="1"/>
</dbReference>
<dbReference type="Gene3D" id="2.70.150.10">
    <property type="entry name" value="Calcium-transporting ATPase, cytoplasmic transduction domain A"/>
    <property type="match status" value="1"/>
</dbReference>
<dbReference type="InterPro" id="IPR059000">
    <property type="entry name" value="ATPase_P-type_domA"/>
</dbReference>
<dbReference type="OrthoDB" id="48943at2759"/>
<dbReference type="InterPro" id="IPR023214">
    <property type="entry name" value="HAD_sf"/>
</dbReference>
<keyword evidence="6 13" id="KW-0547">Nucleotide-binding</keyword>
<keyword evidence="7 13" id="KW-0067">ATP-binding</keyword>
<feature type="transmembrane region" description="Helical" evidence="13">
    <location>
        <begin position="1141"/>
        <end position="1163"/>
    </location>
</feature>
<dbReference type="InterPro" id="IPR001757">
    <property type="entry name" value="P_typ_ATPase"/>
</dbReference>
<dbReference type="SFLD" id="SFLDF00027">
    <property type="entry name" value="p-type_atpase"/>
    <property type="match status" value="1"/>
</dbReference>
<evidence type="ECO:0000256" key="9">
    <source>
        <dbReference type="ARBA" id="ARBA00022967"/>
    </source>
</evidence>
<dbReference type="Pfam" id="PF00690">
    <property type="entry name" value="Cation_ATPase_N"/>
    <property type="match status" value="1"/>
</dbReference>
<dbReference type="GO" id="GO:0016887">
    <property type="term" value="F:ATP hydrolysis activity"/>
    <property type="evidence" value="ECO:0007669"/>
    <property type="project" value="InterPro"/>
</dbReference>
<sequence length="1280" mass="144831">MGKNQNTSSEDGGMFNISKRESKKYLMADTSLQSIELNDDDENNGGLYHSITNQGNDSTMIPTSSVDDGVTYEAIMAKYTVSQKASENMDKDAMASQKDLDEIHTMVYCKPLKFNWFLFFLYYLLAVCSFGLLLLLSRWFVWLRDRMTHLECSNAEADIVFIKSSTGALTTCKVKKHDLSAHSSGSHETSIRIFTYRYVKYIYDVSEDKFKRLQFNTSLPYTTIHNEMSSGLTPPTRKLRRILFGKNLIDIPVKNIVSLLLDEVLHPFYIFQIISVIIWLADEYWSYSCCIIVSAVCSIIFSLIETRRNLLKLRNMAHYTCELERVNKNGSTEKVSSEELVPGDVIVLSDGILLPCDVLLLSGQCILNEAMLTGESIPVVKTPLPNEGSTNYSVDADKSNTLYSGTLIVQTRKLGDAKVLGIVCRTGFDTAKGKLVLSILFPKPSSFKFYRDSLNFIGVMFMIGMIGILYSIIKLALSGVPWDNIVLRALDVITITVPPALPVAMTTGMSFAVARLKKSKIFCISPQRVNVAGMIKLMCFDKTGTITTEGLDLYGVRPVEGNEFSELITEECVANDFSDFNNLSEKKKLMLYSMASCHSLTYVNFELVGDPLEVKIFEATKWKLKEPKASDYMFESVIPTVVHPPHHNHHKHELSEIEAQEIDITKLPFELGILKKFEFKSSLQRMSVIVKNLQDNKTYGFVKGSPEMMQKLCIPETLPANYSKVLYEYAHKGYRVISVGYRELSQTWKALQKASREEIECDLTFVGFICMQNKLKPDSKKVIHSLSNAGIKSVMVTGDNAFTAISVSRQCGIARPVGKVFLGELKETDYGSSNQQYIDWKDVDGDDRLDPETLLPENPNIGFDYDLAITGSVFERLVKEHTFKLEMTGSTKYVNVEKPSVFHRMLLMCKIFARFTPDQKMRLVEEFQKLEYFVGMCGDGANDAGALKAAHVGVSLSEAEASIAAPFTSLKPTIACVPQVIKEGKAALATSFQMFKFMMCYSLIQFFTVVLLYDINSNLGDNQFLWVDGLVIFTMALLMGRTGANKNLVKNKPSASLVSREVFVSMGFQFFLSVIFQLVMLDNLKKQGFFTPLDPHPETKKNIRCFETTVMFLMSTFQTYNTGLAYSISKPFKKSVYTNKLYFFLLIILFIVCSYTILFPDVNLSWFLYLKSMPFYYRVTIFGCVLFHMLLSYLFERFFILGPGVKWLRMITVRPIITFVNRLRGKTKPISKKKRLYGKLKETIRSPIMMTSNATQHMEHEAIKKSSSSTFQDSPNVELV</sequence>
<evidence type="ECO:0000256" key="13">
    <source>
        <dbReference type="RuleBase" id="RU362082"/>
    </source>
</evidence>
<dbReference type="GO" id="GO:0005524">
    <property type="term" value="F:ATP binding"/>
    <property type="evidence" value="ECO:0007669"/>
    <property type="project" value="UniProtKB-UniRule"/>
</dbReference>
<dbReference type="Proteomes" id="UP000444721">
    <property type="component" value="Unassembled WGS sequence"/>
</dbReference>
<comment type="subcellular location">
    <subcellularLocation>
        <location evidence="1 13">Membrane</location>
        <topology evidence="1 13">Multi-pass membrane protein</topology>
    </subcellularLocation>
</comment>
<dbReference type="InterPro" id="IPR023298">
    <property type="entry name" value="ATPase_P-typ_TM_dom_sf"/>
</dbReference>
<keyword evidence="8 13" id="KW-0460">Magnesium</keyword>
<comment type="catalytic activity">
    <reaction evidence="12 13">
        <text>ATP + H2O = ADP + phosphate + H(+)</text>
        <dbReference type="Rhea" id="RHEA:13065"/>
        <dbReference type="ChEBI" id="CHEBI:15377"/>
        <dbReference type="ChEBI" id="CHEBI:15378"/>
        <dbReference type="ChEBI" id="CHEBI:30616"/>
        <dbReference type="ChEBI" id="CHEBI:43474"/>
        <dbReference type="ChEBI" id="CHEBI:456216"/>
    </reaction>
</comment>
<dbReference type="Pfam" id="PF00122">
    <property type="entry name" value="E1-E2_ATPase"/>
    <property type="match status" value="1"/>
</dbReference>
<keyword evidence="9 13" id="KW-1278">Translocase</keyword>
<feature type="transmembrane region" description="Helical" evidence="13">
    <location>
        <begin position="1024"/>
        <end position="1041"/>
    </location>
</feature>
<dbReference type="SUPFAM" id="SSF81653">
    <property type="entry name" value="Calcium ATPase, transduction domain A"/>
    <property type="match status" value="1"/>
</dbReference>
<dbReference type="SUPFAM" id="SSF81665">
    <property type="entry name" value="Calcium ATPase, transmembrane domain M"/>
    <property type="match status" value="1"/>
</dbReference>
<dbReference type="SUPFAM" id="SSF81660">
    <property type="entry name" value="Metal cation-transporting ATPase, ATP-binding domain N"/>
    <property type="match status" value="1"/>
</dbReference>
<dbReference type="InterPro" id="IPR004014">
    <property type="entry name" value="ATPase_P-typ_cation-transptr_N"/>
</dbReference>
<evidence type="ECO:0000256" key="10">
    <source>
        <dbReference type="ARBA" id="ARBA00022989"/>
    </source>
</evidence>
<dbReference type="Gene3D" id="3.40.50.1000">
    <property type="entry name" value="HAD superfamily/HAD-like"/>
    <property type="match status" value="1"/>
</dbReference>
<dbReference type="PROSITE" id="PS01229">
    <property type="entry name" value="COF_2"/>
    <property type="match status" value="1"/>
</dbReference>
<dbReference type="InterPro" id="IPR044492">
    <property type="entry name" value="P_typ_ATPase_HD_dom"/>
</dbReference>
<evidence type="ECO:0000256" key="5">
    <source>
        <dbReference type="ARBA" id="ARBA00022723"/>
    </source>
</evidence>
<dbReference type="GO" id="GO:0046872">
    <property type="term" value="F:metal ion binding"/>
    <property type="evidence" value="ECO:0007669"/>
    <property type="project" value="UniProtKB-UniRule"/>
</dbReference>
<dbReference type="Gene3D" id="1.20.1110.10">
    <property type="entry name" value="Calcium-transporting ATPase, transmembrane domain"/>
    <property type="match status" value="1"/>
</dbReference>
<dbReference type="GO" id="GO:0019829">
    <property type="term" value="F:ATPase-coupled monoatomic cation transmembrane transporter activity"/>
    <property type="evidence" value="ECO:0007669"/>
    <property type="project" value="UniProtKB-UniRule"/>
</dbReference>
<feature type="domain" description="P-type ATPase A" evidence="14">
    <location>
        <begin position="326"/>
        <end position="437"/>
    </location>
</feature>
<dbReference type="InterPro" id="IPR036412">
    <property type="entry name" value="HAD-like_sf"/>
</dbReference>
<feature type="transmembrane region" description="Helical" evidence="13">
    <location>
        <begin position="116"/>
        <end position="136"/>
    </location>
</feature>
<dbReference type="FunFam" id="3.40.50.1000:FF:000068">
    <property type="entry name" value="Cation-transporting ATPase"/>
    <property type="match status" value="1"/>
</dbReference>
<gene>
    <name evidence="17" type="ORF">FDP41_004451</name>
</gene>
<feature type="transmembrane region" description="Helical" evidence="13">
    <location>
        <begin position="256"/>
        <end position="278"/>
    </location>
</feature>
<dbReference type="FunFam" id="1.20.1110.10:FF:000023">
    <property type="entry name" value="Cation-transporting ATPase"/>
    <property type="match status" value="1"/>
</dbReference>
<accession>A0A6A5BP28</accession>
<feature type="domain" description="Cation-transporting P-type ATPase N-terminal" evidence="15">
    <location>
        <begin position="227"/>
        <end position="279"/>
    </location>
</feature>
<protein>
    <recommendedName>
        <fullName evidence="13">Cation-transporting ATPase</fullName>
        <ecNumber evidence="13">7.2.2.-</ecNumber>
    </recommendedName>
</protein>
<dbReference type="Gene3D" id="3.40.1110.10">
    <property type="entry name" value="Calcium-transporting ATPase, cytoplasmic domain N"/>
    <property type="match status" value="1"/>
</dbReference>
<dbReference type="PRINTS" id="PR00119">
    <property type="entry name" value="CATATPASE"/>
</dbReference>
<keyword evidence="4 13" id="KW-0812">Transmembrane</keyword>
<proteinExistence type="inferred from homology"/>
<keyword evidence="18" id="KW-1185">Reference proteome</keyword>
<keyword evidence="5 13" id="KW-0479">Metal-binding</keyword>
<dbReference type="PANTHER" id="PTHR45630:SF8">
    <property type="entry name" value="CATION-TRANSPORTING ATPASE"/>
    <property type="match status" value="1"/>
</dbReference>
<feature type="transmembrane region" description="Helical" evidence="13">
    <location>
        <begin position="284"/>
        <end position="304"/>
    </location>
</feature>
<evidence type="ECO:0000313" key="17">
    <source>
        <dbReference type="EMBL" id="KAF0976552.1"/>
    </source>
</evidence>
<dbReference type="GO" id="GO:0016020">
    <property type="term" value="C:membrane"/>
    <property type="evidence" value="ECO:0007669"/>
    <property type="project" value="UniProtKB-SubCell"/>
</dbReference>
<evidence type="ECO:0000256" key="7">
    <source>
        <dbReference type="ARBA" id="ARBA00022840"/>
    </source>
</evidence>
<dbReference type="InterPro" id="IPR008250">
    <property type="entry name" value="ATPase_P-typ_transduc_dom_A_sf"/>
</dbReference>
<comment type="similarity">
    <text evidence="2 13">Belongs to the cation transport ATPase (P-type) (TC 3.A.3) family. Type V subfamily.</text>
</comment>
<dbReference type="InterPro" id="IPR006544">
    <property type="entry name" value="P-type_TPase_V"/>
</dbReference>
<dbReference type="GeneID" id="68111669"/>
<dbReference type="RefSeq" id="XP_044561265.1">
    <property type="nucleotide sequence ID" value="XM_044707867.1"/>
</dbReference>
<reference evidence="17 18" key="1">
    <citation type="journal article" date="2019" name="Sci. Rep.">
        <title>Nanopore sequencing improves the draft genome of the human pathogenic amoeba Naegleria fowleri.</title>
        <authorList>
            <person name="Liechti N."/>
            <person name="Schurch N."/>
            <person name="Bruggmann R."/>
            <person name="Wittwer M."/>
        </authorList>
    </citation>
    <scope>NUCLEOTIDE SEQUENCE [LARGE SCALE GENOMIC DNA]</scope>
    <source>
        <strain evidence="17 18">ATCC 30894</strain>
    </source>
</reference>
<feature type="domain" description="P5B-type ATPase N-terminal" evidence="16">
    <location>
        <begin position="113"/>
        <end position="204"/>
    </location>
</feature>
<evidence type="ECO:0000256" key="3">
    <source>
        <dbReference type="ARBA" id="ARBA00022553"/>
    </source>
</evidence>
<dbReference type="SFLD" id="SFLDG00002">
    <property type="entry name" value="C1.7:_P-type_atpase_like"/>
    <property type="match status" value="1"/>
</dbReference>
<keyword evidence="10 13" id="KW-1133">Transmembrane helix</keyword>
<dbReference type="SUPFAM" id="SSF56784">
    <property type="entry name" value="HAD-like"/>
    <property type="match status" value="1"/>
</dbReference>
<keyword evidence="3" id="KW-0597">Phosphoprotein</keyword>
<dbReference type="AlphaFoldDB" id="A0A6A5BP28"/>
<dbReference type="Pfam" id="PF12409">
    <property type="entry name" value="P5-ATPase"/>
    <property type="match status" value="1"/>
</dbReference>
<evidence type="ECO:0000313" key="18">
    <source>
        <dbReference type="Proteomes" id="UP000444721"/>
    </source>
</evidence>
<evidence type="ECO:0000259" key="16">
    <source>
        <dbReference type="Pfam" id="PF12409"/>
    </source>
</evidence>
<feature type="transmembrane region" description="Helical" evidence="13">
    <location>
        <begin position="1175"/>
        <end position="1195"/>
    </location>
</feature>